<sequence>MTMKQGTSSVSLSKSLIWRHVTCHLLNTKSLTRWQRLRRVARLPTFINGLPNQRLPRNDTLGVSKGLTIGNLMKSSIENLIYRSTSANLRYRIWGGPVLSASLKYYLYAISVLFLARGSDLTASFDAKTTVMFTLRRASALRAIDTRLRNTNYSMF</sequence>
<reference evidence="1 3" key="1">
    <citation type="journal article" date="2020" name="Stud. Mycol.">
        <title>101 Dothideomycetes genomes: a test case for predicting lifestyles and emergence of pathogens.</title>
        <authorList>
            <person name="Haridas S."/>
            <person name="Albert R."/>
            <person name="Binder M."/>
            <person name="Bloem J."/>
            <person name="Labutti K."/>
            <person name="Salamov A."/>
            <person name="Andreopoulos B."/>
            <person name="Baker S."/>
            <person name="Barry K."/>
            <person name="Bills G."/>
            <person name="Bluhm B."/>
            <person name="Cannon C."/>
            <person name="Castanera R."/>
            <person name="Culley D."/>
            <person name="Daum C."/>
            <person name="Ezra D."/>
            <person name="Gonzalez J."/>
            <person name="Henrissat B."/>
            <person name="Kuo A."/>
            <person name="Liang C."/>
            <person name="Lipzen A."/>
            <person name="Lutzoni F."/>
            <person name="Magnuson J."/>
            <person name="Mondo S."/>
            <person name="Nolan M."/>
            <person name="Ohm R."/>
            <person name="Pangilinan J."/>
            <person name="Park H.-J."/>
            <person name="Ramirez L."/>
            <person name="Alfaro M."/>
            <person name="Sun H."/>
            <person name="Tritt A."/>
            <person name="Yoshinaga Y."/>
            <person name="Zwiers L.-H."/>
            <person name="Turgeon B."/>
            <person name="Goodwin S."/>
            <person name="Spatafora J."/>
            <person name="Crous P."/>
            <person name="Grigoriev I."/>
        </authorList>
    </citation>
    <scope>NUCLEOTIDE SEQUENCE</scope>
    <source>
        <strain evidence="1 3">CBS 304.34</strain>
    </source>
</reference>
<keyword evidence="2" id="KW-1185">Reference proteome</keyword>
<name>A0A6A6YV74_9PEZI</name>
<gene>
    <name evidence="1 3" type="ORF">BDZ99DRAFT_264111</name>
</gene>
<dbReference type="RefSeq" id="XP_033579247.1">
    <property type="nucleotide sequence ID" value="XM_033713822.1"/>
</dbReference>
<evidence type="ECO:0000313" key="3">
    <source>
        <dbReference type="RefSeq" id="XP_033579247.1"/>
    </source>
</evidence>
<evidence type="ECO:0000313" key="1">
    <source>
        <dbReference type="EMBL" id="KAF2812283.1"/>
    </source>
</evidence>
<dbReference type="EMBL" id="MU003697">
    <property type="protein sequence ID" value="KAF2812283.1"/>
    <property type="molecule type" value="Genomic_DNA"/>
</dbReference>
<protein>
    <submittedName>
        <fullName evidence="1 3">Uncharacterized protein</fullName>
    </submittedName>
</protein>
<organism evidence="1">
    <name type="scientific">Mytilinidion resinicola</name>
    <dbReference type="NCBI Taxonomy" id="574789"/>
    <lineage>
        <taxon>Eukaryota</taxon>
        <taxon>Fungi</taxon>
        <taxon>Dikarya</taxon>
        <taxon>Ascomycota</taxon>
        <taxon>Pezizomycotina</taxon>
        <taxon>Dothideomycetes</taxon>
        <taxon>Pleosporomycetidae</taxon>
        <taxon>Mytilinidiales</taxon>
        <taxon>Mytilinidiaceae</taxon>
        <taxon>Mytilinidion</taxon>
    </lineage>
</organism>
<accession>A0A6A6YV74</accession>
<proteinExistence type="predicted"/>
<dbReference type="Proteomes" id="UP000504636">
    <property type="component" value="Unplaced"/>
</dbReference>
<reference evidence="3" key="2">
    <citation type="submission" date="2020-04" db="EMBL/GenBank/DDBJ databases">
        <authorList>
            <consortium name="NCBI Genome Project"/>
        </authorList>
    </citation>
    <scope>NUCLEOTIDE SEQUENCE</scope>
    <source>
        <strain evidence="3">CBS 304.34</strain>
    </source>
</reference>
<evidence type="ECO:0000313" key="2">
    <source>
        <dbReference type="Proteomes" id="UP000504636"/>
    </source>
</evidence>
<dbReference type="GeneID" id="54454715"/>
<reference evidence="3" key="3">
    <citation type="submission" date="2025-04" db="UniProtKB">
        <authorList>
            <consortium name="RefSeq"/>
        </authorList>
    </citation>
    <scope>IDENTIFICATION</scope>
    <source>
        <strain evidence="3">CBS 304.34</strain>
    </source>
</reference>
<dbReference type="AlphaFoldDB" id="A0A6A6YV74"/>